<evidence type="ECO:0000256" key="2">
    <source>
        <dbReference type="ARBA" id="ARBA00022448"/>
    </source>
</evidence>
<dbReference type="GO" id="GO:0016469">
    <property type="term" value="C:proton-transporting two-sector ATPase complex"/>
    <property type="evidence" value="ECO:0007669"/>
    <property type="project" value="UniProtKB-ARBA"/>
</dbReference>
<feature type="domain" description="ATPase F1/V1/A1 complex alpha/beta subunit N-terminal" evidence="4">
    <location>
        <begin position="6"/>
        <end position="34"/>
    </location>
</feature>
<reference evidence="5 6" key="1">
    <citation type="submission" date="2011-08" db="EMBL/GenBank/DDBJ databases">
        <authorList>
            <person name="Weinstock G."/>
            <person name="Sodergren E."/>
            <person name="Clifton S."/>
            <person name="Fulton L."/>
            <person name="Fulton B."/>
            <person name="Courtney L."/>
            <person name="Fronick C."/>
            <person name="Harrison M."/>
            <person name="Strong C."/>
            <person name="Farmer C."/>
            <person name="Delahaunty K."/>
            <person name="Markovic C."/>
            <person name="Hall O."/>
            <person name="Minx P."/>
            <person name="Tomlinson C."/>
            <person name="Mitreva M."/>
            <person name="Hou S."/>
            <person name="Chen J."/>
            <person name="Wollam A."/>
            <person name="Pepin K.H."/>
            <person name="Johnson M."/>
            <person name="Bhonagiri V."/>
            <person name="Zhang X."/>
            <person name="Suruliraj S."/>
            <person name="Warren W."/>
            <person name="Chinwalla A."/>
            <person name="Mardis E.R."/>
            <person name="Wilson R.K."/>
        </authorList>
    </citation>
    <scope>NUCLEOTIDE SEQUENCE [LARGE SCALE GENOMIC DNA]</scope>
    <source>
        <strain evidence="5 6">F0432</strain>
    </source>
</reference>
<comment type="similarity">
    <text evidence="1">Belongs to the ATPase alpha/beta chains family.</text>
</comment>
<dbReference type="HOGENOM" id="CLU_2932771_0_0_6"/>
<dbReference type="SUPFAM" id="SSF50615">
    <property type="entry name" value="N-terminal domain of alpha and beta subunits of F1 ATP synthase"/>
    <property type="match status" value="1"/>
</dbReference>
<sequence>MSTGKIVQVIGAVVDIEFPEDAVPKINDALVAEKGGTYLKCSNNWGTVLYGQSPWVPRKD</sequence>
<dbReference type="InterPro" id="IPR036121">
    <property type="entry name" value="ATPase_F1/V1/A1_a/bsu_N_sf"/>
</dbReference>
<dbReference type="EMBL" id="AGCM01000018">
    <property type="protein sequence ID" value="EHM55894.1"/>
    <property type="molecule type" value="Genomic_DNA"/>
</dbReference>
<dbReference type="Gene3D" id="2.40.10.170">
    <property type="match status" value="1"/>
</dbReference>
<name>G9ZC49_9GAMM</name>
<proteinExistence type="inferred from homology"/>
<dbReference type="STRING" id="797473.HMPREF9080_00326"/>
<evidence type="ECO:0000256" key="3">
    <source>
        <dbReference type="ARBA" id="ARBA00023310"/>
    </source>
</evidence>
<dbReference type="InterPro" id="IPR004100">
    <property type="entry name" value="ATPase_F1/V1/A1_a/bsu_N"/>
</dbReference>
<keyword evidence="3" id="KW-0066">ATP synthesis</keyword>
<dbReference type="GO" id="GO:0006754">
    <property type="term" value="P:ATP biosynthetic process"/>
    <property type="evidence" value="ECO:0007669"/>
    <property type="project" value="UniProtKB-KW"/>
</dbReference>
<dbReference type="GO" id="GO:1902600">
    <property type="term" value="P:proton transmembrane transport"/>
    <property type="evidence" value="ECO:0007669"/>
    <property type="project" value="InterPro"/>
</dbReference>
<dbReference type="Proteomes" id="UP000004750">
    <property type="component" value="Unassembled WGS sequence"/>
</dbReference>
<dbReference type="Pfam" id="PF02874">
    <property type="entry name" value="ATP-synt_ab_N"/>
    <property type="match status" value="1"/>
</dbReference>
<dbReference type="GO" id="GO:1902495">
    <property type="term" value="C:transmembrane transporter complex"/>
    <property type="evidence" value="ECO:0007669"/>
    <property type="project" value="UniProtKB-ARBA"/>
</dbReference>
<evidence type="ECO:0000259" key="4">
    <source>
        <dbReference type="Pfam" id="PF02874"/>
    </source>
</evidence>
<protein>
    <recommendedName>
        <fullName evidence="4">ATPase F1/V1/A1 complex alpha/beta subunit N-terminal domain-containing protein</fullName>
    </recommendedName>
</protein>
<accession>G9ZC49</accession>
<dbReference type="PATRIC" id="fig|797473.3.peg.272"/>
<gene>
    <name evidence="5" type="ORF">HMPREF9080_00326</name>
</gene>
<evidence type="ECO:0000313" key="6">
    <source>
        <dbReference type="Proteomes" id="UP000004750"/>
    </source>
</evidence>
<comment type="caution">
    <text evidence="5">The sequence shown here is derived from an EMBL/GenBank/DDBJ whole genome shotgun (WGS) entry which is preliminary data.</text>
</comment>
<dbReference type="AlphaFoldDB" id="G9ZC49"/>
<organism evidence="5 6">
    <name type="scientific">Cardiobacterium valvarum F0432</name>
    <dbReference type="NCBI Taxonomy" id="797473"/>
    <lineage>
        <taxon>Bacteria</taxon>
        <taxon>Pseudomonadati</taxon>
        <taxon>Pseudomonadota</taxon>
        <taxon>Gammaproteobacteria</taxon>
        <taxon>Cardiobacteriales</taxon>
        <taxon>Cardiobacteriaceae</taxon>
        <taxon>Cardiobacterium</taxon>
    </lineage>
</organism>
<evidence type="ECO:0000313" key="5">
    <source>
        <dbReference type="EMBL" id="EHM55894.1"/>
    </source>
</evidence>
<keyword evidence="2" id="KW-0813">Transport</keyword>
<evidence type="ECO:0000256" key="1">
    <source>
        <dbReference type="ARBA" id="ARBA00008936"/>
    </source>
</evidence>